<reference evidence="1 2" key="1">
    <citation type="submission" date="2018-06" db="EMBL/GenBank/DDBJ databases">
        <authorList>
            <consortium name="Pathogen Informatics"/>
            <person name="Doyle S."/>
        </authorList>
    </citation>
    <scope>NUCLEOTIDE SEQUENCE [LARGE SCALE GENOMIC DNA]</scope>
    <source>
        <strain evidence="1 2">NCTC8297</strain>
    </source>
</reference>
<name>A0A379TA02_SALER</name>
<dbReference type="EMBL" id="UGXG01000002">
    <property type="protein sequence ID" value="SUG47452.1"/>
    <property type="molecule type" value="Genomic_DNA"/>
</dbReference>
<protein>
    <submittedName>
        <fullName evidence="1">Uncharacterized protein</fullName>
    </submittedName>
</protein>
<sequence length="44" mass="4929">MVANTAFTRTSGEVVLHAISFEMTNSTIIHLYRNIDDQSAFRVA</sequence>
<proteinExistence type="predicted"/>
<evidence type="ECO:0000313" key="1">
    <source>
        <dbReference type="EMBL" id="SUG47452.1"/>
    </source>
</evidence>
<dbReference type="Proteomes" id="UP000254741">
    <property type="component" value="Unassembled WGS sequence"/>
</dbReference>
<organism evidence="1 2">
    <name type="scientific">Salmonella enterica subsp. arizonae</name>
    <dbReference type="NCBI Taxonomy" id="59203"/>
    <lineage>
        <taxon>Bacteria</taxon>
        <taxon>Pseudomonadati</taxon>
        <taxon>Pseudomonadota</taxon>
        <taxon>Gammaproteobacteria</taxon>
        <taxon>Enterobacterales</taxon>
        <taxon>Enterobacteriaceae</taxon>
        <taxon>Salmonella</taxon>
    </lineage>
</organism>
<dbReference type="AlphaFoldDB" id="A0A379TA02"/>
<gene>
    <name evidence="1" type="ORF">NCTC8297_02720</name>
</gene>
<accession>A0A379TA02</accession>
<evidence type="ECO:0000313" key="2">
    <source>
        <dbReference type="Proteomes" id="UP000254741"/>
    </source>
</evidence>